<dbReference type="AlphaFoldDB" id="A0A6C0CRI5"/>
<name>A0A6C0CRI5_9ZZZZ</name>
<accession>A0A6C0CRI5</accession>
<evidence type="ECO:0000313" key="1">
    <source>
        <dbReference type="EMBL" id="QHT06470.1"/>
    </source>
</evidence>
<evidence type="ECO:0008006" key="2">
    <source>
        <dbReference type="Google" id="ProtNLM"/>
    </source>
</evidence>
<sequence>MATATSPCRYDLNTVNGKSLTSLYNFSKQTDEVDEKEVDALLNSNRLRKKQWFYKDNTYTIVRYDKQMLSHDLRQTSGLFRSVIINNGNVVCFAPPKSEIYEKFVNESVNQEIIAEEFVEGTMINMFWTGSEWEIATRSSVGGKVAFFTNENSLKNKNESTFRWMFLDAVSHWETLGDDVDFFKSFENIPKNQCLSFVLQHPKNRIVVPFSEPNIYLVSAYNIEGNIVTELNDQEMSNLRDVLPDFIKAPEKVLSFDSVDELRGRFTNSELDYKTVGVMIKSNGVRTKVRNPNYENVRLLRGNQPKLQYRYLMLRSNQKVSEYLKYYPEHSKLFSKYRNMIHTFTKRLHDNYISCYVKKQAPLHTYSSEYRTNMFKLHEKYVNELMSNGDVVTRSVVIDYVNHLPLQILMHAVNYQYYNMNKDEKKMKLESVSQDDESSQMDLDN</sequence>
<dbReference type="EMBL" id="MN739469">
    <property type="protein sequence ID" value="QHT06470.1"/>
    <property type="molecule type" value="Genomic_DNA"/>
</dbReference>
<proteinExistence type="predicted"/>
<organism evidence="1">
    <name type="scientific">viral metagenome</name>
    <dbReference type="NCBI Taxonomy" id="1070528"/>
    <lineage>
        <taxon>unclassified sequences</taxon>
        <taxon>metagenomes</taxon>
        <taxon>organismal metagenomes</taxon>
    </lineage>
</organism>
<reference evidence="1" key="1">
    <citation type="journal article" date="2020" name="Nature">
        <title>Giant virus diversity and host interactions through global metagenomics.</title>
        <authorList>
            <person name="Schulz F."/>
            <person name="Roux S."/>
            <person name="Paez-Espino D."/>
            <person name="Jungbluth S."/>
            <person name="Walsh D.A."/>
            <person name="Denef V.J."/>
            <person name="McMahon K.D."/>
            <person name="Konstantinidis K.T."/>
            <person name="Eloe-Fadrosh E.A."/>
            <person name="Kyrpides N.C."/>
            <person name="Woyke T."/>
        </authorList>
    </citation>
    <scope>NUCLEOTIDE SEQUENCE</scope>
    <source>
        <strain evidence="1">GVMAG-M-3300021425-30</strain>
    </source>
</reference>
<protein>
    <recommendedName>
        <fullName evidence="2">T4 RNA ligase 1-like N-terminal domain-containing protein</fullName>
    </recommendedName>
</protein>